<evidence type="ECO:0000256" key="2">
    <source>
        <dbReference type="ARBA" id="ARBA00022640"/>
    </source>
</evidence>
<feature type="domain" description="Plastid lipid-associated protein/fibrillin conserved" evidence="3">
    <location>
        <begin position="90"/>
        <end position="223"/>
    </location>
</feature>
<comment type="subcellular location">
    <subcellularLocation>
        <location evidence="1">Plastid</location>
    </subcellularLocation>
</comment>
<name>W7TEM5_9STRA</name>
<protein>
    <submittedName>
        <fullName evidence="4">Plastid lipid-associated protein/fibrillin conserved domain protein</fullName>
    </submittedName>
</protein>
<organism evidence="4 5">
    <name type="scientific">Nannochloropsis gaditana</name>
    <dbReference type="NCBI Taxonomy" id="72520"/>
    <lineage>
        <taxon>Eukaryota</taxon>
        <taxon>Sar</taxon>
        <taxon>Stramenopiles</taxon>
        <taxon>Ochrophyta</taxon>
        <taxon>Eustigmatophyceae</taxon>
        <taxon>Eustigmatales</taxon>
        <taxon>Monodopsidaceae</taxon>
        <taxon>Nannochloropsis</taxon>
    </lineage>
</organism>
<gene>
    <name evidence="4" type="ORF">Naga_100117g13</name>
</gene>
<proteinExistence type="predicted"/>
<sequence>MRYRNRINKTTSNRVMKKIFIIVILTLLQGSILGYRLLPAIGKRWRRRRQPPTVVLPSIDSFQLIPDQQKVQAQGWRDSLVSIGKQLSTSGILPSKAQKMTIRSIAVALETVKPMPTRAPALSSMVQGRWSLLYTDAPGISSGRIGPFGVIKGRVSQEVELASKAYTNILRVAKPGHEPWLEARLTASFDVLNDTDWEVTFEDVVGLLRGKQVVRQVFSGVQRIWTHTYLDPTGRVRVMRARRPERQPDEAFLFVFVREGDGCSGAFVSNKSAYSLCPACSLIVFSRHSLEGSMDRSRHPRC</sequence>
<keyword evidence="2" id="KW-0934">Plastid</keyword>
<dbReference type="InterPro" id="IPR006843">
    <property type="entry name" value="PAP/fibrillin_dom"/>
</dbReference>
<evidence type="ECO:0000313" key="4">
    <source>
        <dbReference type="EMBL" id="EWM24627.1"/>
    </source>
</evidence>
<accession>W7TEM5</accession>
<evidence type="ECO:0000313" key="5">
    <source>
        <dbReference type="Proteomes" id="UP000019335"/>
    </source>
</evidence>
<dbReference type="Pfam" id="PF04755">
    <property type="entry name" value="PAP_fibrillin"/>
    <property type="match status" value="1"/>
</dbReference>
<reference evidence="4 5" key="1">
    <citation type="journal article" date="2014" name="Mol. Plant">
        <title>Chromosome Scale Genome Assembly and Transcriptome Profiling of Nannochloropsis gaditana in Nitrogen Depletion.</title>
        <authorList>
            <person name="Corteggiani Carpinelli E."/>
            <person name="Telatin A."/>
            <person name="Vitulo N."/>
            <person name="Forcato C."/>
            <person name="D'Angelo M."/>
            <person name="Schiavon R."/>
            <person name="Vezzi A."/>
            <person name="Giacometti G.M."/>
            <person name="Morosinotto T."/>
            <person name="Valle G."/>
        </authorList>
    </citation>
    <scope>NUCLEOTIDE SEQUENCE [LARGE SCALE GENOMIC DNA]</scope>
    <source>
        <strain evidence="4 5">B-31</strain>
    </source>
</reference>
<dbReference type="EMBL" id="AZIL01001177">
    <property type="protein sequence ID" value="EWM24627.1"/>
    <property type="molecule type" value="Genomic_DNA"/>
</dbReference>
<dbReference type="OrthoDB" id="195665at2759"/>
<dbReference type="Proteomes" id="UP000019335">
    <property type="component" value="Chromosome 13"/>
</dbReference>
<dbReference type="PANTHER" id="PTHR31906">
    <property type="entry name" value="PLASTID-LIPID-ASSOCIATED PROTEIN 4, CHLOROPLASTIC-RELATED"/>
    <property type="match status" value="1"/>
</dbReference>
<dbReference type="GO" id="GO:0009536">
    <property type="term" value="C:plastid"/>
    <property type="evidence" value="ECO:0007669"/>
    <property type="project" value="UniProtKB-SubCell"/>
</dbReference>
<evidence type="ECO:0000256" key="1">
    <source>
        <dbReference type="ARBA" id="ARBA00004474"/>
    </source>
</evidence>
<dbReference type="InterPro" id="IPR039633">
    <property type="entry name" value="PAP"/>
</dbReference>
<keyword evidence="5" id="KW-1185">Reference proteome</keyword>
<comment type="caution">
    <text evidence="4">The sequence shown here is derived from an EMBL/GenBank/DDBJ whole genome shotgun (WGS) entry which is preliminary data.</text>
</comment>
<evidence type="ECO:0000259" key="3">
    <source>
        <dbReference type="Pfam" id="PF04755"/>
    </source>
</evidence>
<dbReference type="AlphaFoldDB" id="W7TEM5"/>